<accession>A0A6M6EA65</accession>
<reference evidence="1 2" key="1">
    <citation type="submission" date="2019-10" db="EMBL/GenBank/DDBJ databases">
        <title>Complete genome sequences for adaption low water activity.</title>
        <authorList>
            <person name="Zhao L."/>
            <person name="Zhong J."/>
        </authorList>
    </citation>
    <scope>NUCLEOTIDE SEQUENCE [LARGE SCALE GENOMIC DNA]</scope>
    <source>
        <strain evidence="1 2">FDU301</strain>
        <plasmid evidence="2">pfdu301a</plasmid>
    </source>
</reference>
<dbReference type="AlphaFoldDB" id="A0A6M6EA65"/>
<sequence length="285" mass="32638">MLSDQMMFNENDFVDFLIETSPKPYSFHISTGSGSKEVSLAKIVDPTGSYVVVLDITSMAITAIGDLKPNEAKKFCGIFFKYNDSFIYTEESVFADLVQDCTEFKVYSKEKLLHQIYTEANVELTAKYKELKDEEDQPVFEKLITKRKGKKGIPMGIYKFKKFEPYDIIQQYILNPEEAVSNFIDKYVEFNKEFKAEKTARLGQMLYDNDTFKRARTAWVTLESGDRKKVKNEVKILETVVRIGTAADGVEIDDVVSIEYNTASIPLLTDKNIKGSQFKEEVPFL</sequence>
<evidence type="ECO:0000313" key="2">
    <source>
        <dbReference type="Proteomes" id="UP000501076"/>
    </source>
</evidence>
<protein>
    <submittedName>
        <fullName evidence="1">Uncharacterized protein</fullName>
    </submittedName>
</protein>
<geneLocation type="plasmid" evidence="2">
    <name>pfdu301a</name>
</geneLocation>
<gene>
    <name evidence="1" type="ORF">FDZ14_30675</name>
</gene>
<dbReference type="RefSeq" id="WP_171778446.1">
    <property type="nucleotide sequence ID" value="NZ_CP045273.1"/>
</dbReference>
<evidence type="ECO:0000313" key="1">
    <source>
        <dbReference type="EMBL" id="QJX80455.1"/>
    </source>
</evidence>
<organism evidence="1 2">
    <name type="scientific">Priestia megaterium</name>
    <name type="common">Bacillus megaterium</name>
    <dbReference type="NCBI Taxonomy" id="1404"/>
    <lineage>
        <taxon>Bacteria</taxon>
        <taxon>Bacillati</taxon>
        <taxon>Bacillota</taxon>
        <taxon>Bacilli</taxon>
        <taxon>Bacillales</taxon>
        <taxon>Bacillaceae</taxon>
        <taxon>Priestia</taxon>
    </lineage>
</organism>
<proteinExistence type="predicted"/>
<dbReference type="EMBL" id="CP045273">
    <property type="protein sequence ID" value="QJX80455.1"/>
    <property type="molecule type" value="Genomic_DNA"/>
</dbReference>
<keyword evidence="1" id="KW-0614">Plasmid</keyword>
<name>A0A6M6EA65_PRIMG</name>
<dbReference type="Proteomes" id="UP000501076">
    <property type="component" value="Plasmid pFDU301A"/>
</dbReference>